<dbReference type="PRINTS" id="PR00364">
    <property type="entry name" value="DISEASERSIST"/>
</dbReference>
<dbReference type="SUPFAM" id="SSF52540">
    <property type="entry name" value="P-loop containing nucleoside triphosphate hydrolases"/>
    <property type="match status" value="1"/>
</dbReference>
<accession>A0A229R9W3</accession>
<dbReference type="Gene3D" id="1.25.40.10">
    <property type="entry name" value="Tetratricopeptide repeat domain"/>
    <property type="match status" value="1"/>
</dbReference>
<evidence type="ECO:0000313" key="2">
    <source>
        <dbReference type="EMBL" id="OXM43448.1"/>
    </source>
</evidence>
<feature type="domain" description="NB-ARC" evidence="1">
    <location>
        <begin position="151"/>
        <end position="306"/>
    </location>
</feature>
<dbReference type="Pfam" id="PF00931">
    <property type="entry name" value="NB-ARC"/>
    <property type="match status" value="1"/>
</dbReference>
<keyword evidence="3" id="KW-1185">Reference proteome</keyword>
<evidence type="ECO:0000259" key="1">
    <source>
        <dbReference type="Pfam" id="PF00931"/>
    </source>
</evidence>
<dbReference type="Gene3D" id="3.40.50.300">
    <property type="entry name" value="P-loop containing nucleotide triphosphate hydrolases"/>
    <property type="match status" value="1"/>
</dbReference>
<protein>
    <recommendedName>
        <fullName evidence="1">NB-ARC domain-containing protein</fullName>
    </recommendedName>
</protein>
<dbReference type="PANTHER" id="PTHR47691">
    <property type="entry name" value="REGULATOR-RELATED"/>
    <property type="match status" value="1"/>
</dbReference>
<evidence type="ECO:0000313" key="3">
    <source>
        <dbReference type="Proteomes" id="UP000215563"/>
    </source>
</evidence>
<name>A0A229R9W3_AMYAL</name>
<proteinExistence type="predicted"/>
<dbReference type="InterPro" id="IPR027417">
    <property type="entry name" value="P-loop_NTPase"/>
</dbReference>
<dbReference type="Gene3D" id="1.10.10.10">
    <property type="entry name" value="Winged helix-like DNA-binding domain superfamily/Winged helix DNA-binding domain"/>
    <property type="match status" value="1"/>
</dbReference>
<dbReference type="InterPro" id="IPR011990">
    <property type="entry name" value="TPR-like_helical_dom_sf"/>
</dbReference>
<comment type="caution">
    <text evidence="2">The sequence shown here is derived from an EMBL/GenBank/DDBJ whole genome shotgun (WGS) entry which is preliminary data.</text>
</comment>
<dbReference type="GO" id="GO:0043531">
    <property type="term" value="F:ADP binding"/>
    <property type="evidence" value="ECO:0007669"/>
    <property type="project" value="InterPro"/>
</dbReference>
<dbReference type="OrthoDB" id="581105at2"/>
<dbReference type="Proteomes" id="UP000215563">
    <property type="component" value="Unassembled WGS sequence"/>
</dbReference>
<dbReference type="InterPro" id="IPR036388">
    <property type="entry name" value="WH-like_DNA-bd_sf"/>
</dbReference>
<dbReference type="InterPro" id="IPR019734">
    <property type="entry name" value="TPR_rpt"/>
</dbReference>
<dbReference type="AlphaFoldDB" id="A0A229R9W3"/>
<dbReference type="PANTHER" id="PTHR47691:SF3">
    <property type="entry name" value="HTH-TYPE TRANSCRIPTIONAL REGULATOR RV0890C-RELATED"/>
    <property type="match status" value="1"/>
</dbReference>
<gene>
    <name evidence="2" type="ORF">CFP75_38395</name>
</gene>
<dbReference type="SMART" id="SM00028">
    <property type="entry name" value="TPR"/>
    <property type="match status" value="3"/>
</dbReference>
<organism evidence="2 3">
    <name type="scientific">Amycolatopsis alba DSM 44262</name>
    <dbReference type="NCBI Taxonomy" id="1125972"/>
    <lineage>
        <taxon>Bacteria</taxon>
        <taxon>Bacillati</taxon>
        <taxon>Actinomycetota</taxon>
        <taxon>Actinomycetes</taxon>
        <taxon>Pseudonocardiales</taxon>
        <taxon>Pseudonocardiaceae</taxon>
        <taxon>Amycolatopsis</taxon>
    </lineage>
</organism>
<sequence>MDYLPCREHSGQHVTVWHDPMSGSEGIDRMTEMREVASPGSAARPYLTLAERFRAEVMSLCDGRDWALRELSRRAFLDVGFLSKLVRGQVPVSVDVARALDAAFGTGTSLQSLATRIRSDLHPQLPVGGAFVGREAQCARLDGLAAQMTVDSPAAVAVLAGAAGAGKTSLAVHWANSQKSAFDVILWADLYGFTADKTQQAEPGDILRELLKGLSVPAARIPVTDDERLQALRGNLRSRAARVLIVLDNAVDLAQVKPVLPGTPGTLILITSRTRIRGLAQVVRTVHVPVPAMTETDSVDLISSMIGADRAAREFGAVARVVDLCASLPLALSIAGNLIAADPATSVLQHAEALADRGRLHMLDGDDAGIGVRAAISWSIASAQADAARLFRLLGVHPGPRFTAGAAAALAGLTEHETLPLLDQLVDAHLVQRHQEHQGGYRLHDLLRDYAAEEIQDPRWENERRDATERLIRWYVHSCHAADRALTPLRDHHEPLDAPTPGIRPATFDQASVAFAWCTAELQNIAPVAQLALDQRMLWDAWRLPTVLIDYYIFARPFHVWTSSMQIALVAAETARNDLWVAEVADKLAAAYLRMRDYDAADNLSRRAISLIGDRVPVFPRLGWSYTNLGVSAHVRGDIVTAVDLIGRGVDAFVAGGSRIGELAARIDWGAALRDAGDRDQALHQGRLTQAEFRADGDSHGLASALASLARTCRAFGELDEALACSEEAAERFHAVGDAWGKADALEIKGLVLAELGRCDDAVDVLSAALKLVDAMDEVKAEQLRQTIEAYDTAGGRT</sequence>
<dbReference type="SUPFAM" id="SSF48452">
    <property type="entry name" value="TPR-like"/>
    <property type="match status" value="1"/>
</dbReference>
<reference evidence="2 3" key="1">
    <citation type="submission" date="2017-07" db="EMBL/GenBank/DDBJ databases">
        <title>Amycolatopsis alba DSM 44262 Genome sequencing and assembly.</title>
        <authorList>
            <person name="Kaur N."/>
            <person name="Mayilraj S."/>
        </authorList>
    </citation>
    <scope>NUCLEOTIDE SEQUENCE [LARGE SCALE GENOMIC DNA]</scope>
    <source>
        <strain evidence="2 3">DSM 44262</strain>
    </source>
</reference>
<dbReference type="EMBL" id="NMQU01000148">
    <property type="protein sequence ID" value="OXM43448.1"/>
    <property type="molecule type" value="Genomic_DNA"/>
</dbReference>
<dbReference type="InterPro" id="IPR002182">
    <property type="entry name" value="NB-ARC"/>
</dbReference>